<dbReference type="InterPro" id="IPR051043">
    <property type="entry name" value="Sulfatase_Mod_Factor_Kinase"/>
</dbReference>
<keyword evidence="4" id="KW-0812">Transmembrane</keyword>
<dbReference type="GO" id="GO:0120147">
    <property type="term" value="F:formylglycine-generating oxidase activity"/>
    <property type="evidence" value="ECO:0007669"/>
    <property type="project" value="TreeGrafter"/>
</dbReference>
<dbReference type="InterPro" id="IPR000719">
    <property type="entry name" value="Prot_kinase_dom"/>
</dbReference>
<feature type="binding site" evidence="3">
    <location>
        <position position="42"/>
    </location>
    <ligand>
        <name>ATP</name>
        <dbReference type="ChEBI" id="CHEBI:30616"/>
    </ligand>
</feature>
<dbReference type="InterPro" id="IPR008271">
    <property type="entry name" value="Ser/Thr_kinase_AS"/>
</dbReference>
<dbReference type="InterPro" id="IPR016187">
    <property type="entry name" value="CTDL_fold"/>
</dbReference>
<proteinExistence type="predicted"/>
<dbReference type="InterPro" id="IPR005532">
    <property type="entry name" value="SUMF_dom"/>
</dbReference>
<dbReference type="InterPro" id="IPR011009">
    <property type="entry name" value="Kinase-like_dom_sf"/>
</dbReference>
<protein>
    <submittedName>
        <fullName evidence="6">SUMF1/EgtB/PvdO family nonheme iron enzyme</fullName>
    </submittedName>
</protein>
<comment type="caution">
    <text evidence="6">The sequence shown here is derived from an EMBL/GenBank/DDBJ whole genome shotgun (WGS) entry which is preliminary data.</text>
</comment>
<evidence type="ECO:0000256" key="3">
    <source>
        <dbReference type="PROSITE-ProRule" id="PRU10141"/>
    </source>
</evidence>
<dbReference type="SMART" id="SM00220">
    <property type="entry name" value="S_TKc"/>
    <property type="match status" value="1"/>
</dbReference>
<evidence type="ECO:0000256" key="1">
    <source>
        <dbReference type="ARBA" id="ARBA00022741"/>
    </source>
</evidence>
<dbReference type="PROSITE" id="PS50011">
    <property type="entry name" value="PROTEIN_KINASE_DOM"/>
    <property type="match status" value="1"/>
</dbReference>
<dbReference type="InterPro" id="IPR013229">
    <property type="entry name" value="PEGA"/>
</dbReference>
<keyword evidence="7" id="KW-1185">Reference proteome</keyword>
<keyword evidence="4" id="KW-0472">Membrane</keyword>
<gene>
    <name evidence="6" type="ORF">JIN84_16390</name>
</gene>
<dbReference type="PROSITE" id="PS00108">
    <property type="entry name" value="PROTEIN_KINASE_ST"/>
    <property type="match status" value="1"/>
</dbReference>
<dbReference type="GO" id="GO:0005524">
    <property type="term" value="F:ATP binding"/>
    <property type="evidence" value="ECO:0007669"/>
    <property type="project" value="UniProtKB-UniRule"/>
</dbReference>
<dbReference type="SUPFAM" id="SSF56436">
    <property type="entry name" value="C-type lectin-like"/>
    <property type="match status" value="1"/>
</dbReference>
<dbReference type="EMBL" id="JAENIK010000012">
    <property type="protein sequence ID" value="MBK1817200.1"/>
    <property type="molecule type" value="Genomic_DNA"/>
</dbReference>
<accession>A0A934R845</accession>
<dbReference type="RefSeq" id="WP_200352150.1">
    <property type="nucleotide sequence ID" value="NZ_BAABHZ010000001.1"/>
</dbReference>
<dbReference type="PROSITE" id="PS00107">
    <property type="entry name" value="PROTEIN_KINASE_ATP"/>
    <property type="match status" value="1"/>
</dbReference>
<keyword evidence="2 3" id="KW-0067">ATP-binding</keyword>
<evidence type="ECO:0000256" key="2">
    <source>
        <dbReference type="ARBA" id="ARBA00022840"/>
    </source>
</evidence>
<dbReference type="SUPFAM" id="SSF56112">
    <property type="entry name" value="Protein kinase-like (PK-like)"/>
    <property type="match status" value="1"/>
</dbReference>
<dbReference type="InterPro" id="IPR017441">
    <property type="entry name" value="Protein_kinase_ATP_BS"/>
</dbReference>
<reference evidence="6" key="1">
    <citation type="submission" date="2021-01" db="EMBL/GenBank/DDBJ databases">
        <title>Modified the classification status of verrucomicrobia.</title>
        <authorList>
            <person name="Feng X."/>
        </authorList>
    </citation>
    <scope>NUCLEOTIDE SEQUENCE</scope>
    <source>
        <strain evidence="6">JCM 18052</strain>
    </source>
</reference>
<evidence type="ECO:0000256" key="4">
    <source>
        <dbReference type="SAM" id="Phobius"/>
    </source>
</evidence>
<dbReference type="PANTHER" id="PTHR23150:SF19">
    <property type="entry name" value="FORMYLGLYCINE-GENERATING ENZYME"/>
    <property type="match status" value="1"/>
</dbReference>
<dbReference type="Proteomes" id="UP000600139">
    <property type="component" value="Unassembled WGS sequence"/>
</dbReference>
<dbReference type="PANTHER" id="PTHR23150">
    <property type="entry name" value="SULFATASE MODIFYING FACTOR 1, 2"/>
    <property type="match status" value="1"/>
</dbReference>
<keyword evidence="1 3" id="KW-0547">Nucleotide-binding</keyword>
<feature type="transmembrane region" description="Helical" evidence="4">
    <location>
        <begin position="284"/>
        <end position="302"/>
    </location>
</feature>
<dbReference type="InterPro" id="IPR042095">
    <property type="entry name" value="SUMF_sf"/>
</dbReference>
<dbReference type="Pfam" id="PF03781">
    <property type="entry name" value="FGE-sulfatase"/>
    <property type="match status" value="1"/>
</dbReference>
<organism evidence="6 7">
    <name type="scientific">Luteolibacter yonseiensis</name>
    <dbReference type="NCBI Taxonomy" id="1144680"/>
    <lineage>
        <taxon>Bacteria</taxon>
        <taxon>Pseudomonadati</taxon>
        <taxon>Verrucomicrobiota</taxon>
        <taxon>Verrucomicrobiia</taxon>
        <taxon>Verrucomicrobiales</taxon>
        <taxon>Verrucomicrobiaceae</taxon>
        <taxon>Luteolibacter</taxon>
    </lineage>
</organism>
<evidence type="ECO:0000259" key="5">
    <source>
        <dbReference type="PROSITE" id="PS50011"/>
    </source>
</evidence>
<sequence>MPIKIRPNPTIPDHEVLRKIGGGAYGEVWLARGVTGALRAVKVVWREDFEDSRGFEREFEGILKFEPMSRDHPALVNILHVGRSTDGVSFYYYVMELGDDMTTGQEINPIEYEPRTLRADTHQASGVQWDTNVCIDVGLRLAEALDHLHERGLAHRDVKPSNVIFVNGRAKLADIGLVATRGQRTFVGTEGFVPPEGPGSAQADVYSLGKVLYEIATGKDRLAFPELPDEMPTGADRKRWLELNKIICDICEPRISKRKISSAADLAEALRRLQRGKRRRQSGLAVWMTTLVLAGFVGWASWEMLKDGEWVRSLMAPPAVVAEEMGKLRVGSSPEGAEVLDVNNVSLGTTPTSFIDVHVGDDYFFTLKKSGFRHVTLQGKVPKTVLTEPFPLNVTLENFSPPLVGGKWTDHLGNLYIPVGDTHESSGFLTRDVWNQFAEATKLPADTAEFLKLSQNGLPTEVALVTGKMANEFCLWFRDGGYRAGFLTDDHEVRPIVETSFANADLSERARRDGLKPFRIQVRPINYGEITISTEPMGVEVYMNPVSAPADRVSMGYVSNTPLPIPKVKPGDWQLFLVREGYKPLVLDLKVGEGEKITKSVTLEKSRGVVFGKPWENGIGMRFVPVGLDLMVSIWETRVRDYDLFVKETNREAARPAGFVQTPDHPVVNISRKDAEEFCVWLTNRERNDERIEQTRLYRLPTDLEWSLMAGLQEEEGISPGWRDARKQRVYPWGVSDPSSGEVVGNFADVTTASTPGVSIDRTIQGYNDGFAYTAPVGSFPANIYGIHDLGGNVQEWVEDEYSKLGKDLLGVLRGGGWNTYQQENLFTGSRNAVPPIFQDVIYGFRVVLAKVPPPKVE</sequence>
<dbReference type="Gene3D" id="3.90.1580.10">
    <property type="entry name" value="paralog of FGE (formylglycine-generating enzyme)"/>
    <property type="match status" value="1"/>
</dbReference>
<dbReference type="GO" id="GO:0004672">
    <property type="term" value="F:protein kinase activity"/>
    <property type="evidence" value="ECO:0007669"/>
    <property type="project" value="InterPro"/>
</dbReference>
<dbReference type="Pfam" id="PF00069">
    <property type="entry name" value="Pkinase"/>
    <property type="match status" value="1"/>
</dbReference>
<dbReference type="Gene3D" id="3.30.200.20">
    <property type="entry name" value="Phosphorylase Kinase, domain 1"/>
    <property type="match status" value="1"/>
</dbReference>
<feature type="domain" description="Protein kinase" evidence="5">
    <location>
        <begin position="14"/>
        <end position="291"/>
    </location>
</feature>
<dbReference type="AlphaFoldDB" id="A0A934R845"/>
<evidence type="ECO:0000313" key="6">
    <source>
        <dbReference type="EMBL" id="MBK1817200.1"/>
    </source>
</evidence>
<keyword evidence="4" id="KW-1133">Transmembrane helix</keyword>
<dbReference type="Pfam" id="PF08308">
    <property type="entry name" value="PEGA"/>
    <property type="match status" value="2"/>
</dbReference>
<name>A0A934R845_9BACT</name>
<evidence type="ECO:0000313" key="7">
    <source>
        <dbReference type="Proteomes" id="UP000600139"/>
    </source>
</evidence>
<dbReference type="Gene3D" id="1.10.510.10">
    <property type="entry name" value="Transferase(Phosphotransferase) domain 1"/>
    <property type="match status" value="1"/>
</dbReference>